<proteinExistence type="predicted"/>
<feature type="compositionally biased region" description="Gly residues" evidence="1">
    <location>
        <begin position="276"/>
        <end position="291"/>
    </location>
</feature>
<reference evidence="2 3" key="1">
    <citation type="journal article" date="2016" name="Mol. Biol. Evol.">
        <title>Comparative Genomics of Early-Diverging Mushroom-Forming Fungi Provides Insights into the Origins of Lignocellulose Decay Capabilities.</title>
        <authorList>
            <person name="Nagy L.G."/>
            <person name="Riley R."/>
            <person name="Tritt A."/>
            <person name="Adam C."/>
            <person name="Daum C."/>
            <person name="Floudas D."/>
            <person name="Sun H."/>
            <person name="Yadav J.S."/>
            <person name="Pangilinan J."/>
            <person name="Larsson K.H."/>
            <person name="Matsuura K."/>
            <person name="Barry K."/>
            <person name="Labutti K."/>
            <person name="Kuo R."/>
            <person name="Ohm R.A."/>
            <person name="Bhattacharya S.S."/>
            <person name="Shirouzu T."/>
            <person name="Yoshinaga Y."/>
            <person name="Martin F.M."/>
            <person name="Grigoriev I.V."/>
            <person name="Hibbett D.S."/>
        </authorList>
    </citation>
    <scope>NUCLEOTIDE SEQUENCE [LARGE SCALE GENOMIC DNA]</scope>
    <source>
        <strain evidence="2 3">HHB10207 ss-3</strain>
    </source>
</reference>
<evidence type="ECO:0000256" key="1">
    <source>
        <dbReference type="SAM" id="MobiDB-lite"/>
    </source>
</evidence>
<protein>
    <submittedName>
        <fullName evidence="2">Uncharacterized protein</fullName>
    </submittedName>
</protein>
<dbReference type="Proteomes" id="UP000076798">
    <property type="component" value="Unassembled WGS sequence"/>
</dbReference>
<gene>
    <name evidence="2" type="ORF">SISSUDRAFT_1045007</name>
</gene>
<dbReference type="AlphaFoldDB" id="A0A166ERV9"/>
<accession>A0A166ERV9</accession>
<evidence type="ECO:0000313" key="2">
    <source>
        <dbReference type="EMBL" id="KZT39874.1"/>
    </source>
</evidence>
<organism evidence="2 3">
    <name type="scientific">Sistotremastrum suecicum HHB10207 ss-3</name>
    <dbReference type="NCBI Taxonomy" id="1314776"/>
    <lineage>
        <taxon>Eukaryota</taxon>
        <taxon>Fungi</taxon>
        <taxon>Dikarya</taxon>
        <taxon>Basidiomycota</taxon>
        <taxon>Agaricomycotina</taxon>
        <taxon>Agaricomycetes</taxon>
        <taxon>Sistotremastrales</taxon>
        <taxon>Sistotremastraceae</taxon>
        <taxon>Sistotremastrum</taxon>
    </lineage>
</organism>
<feature type="region of interest" description="Disordered" evidence="1">
    <location>
        <begin position="248"/>
        <end position="301"/>
    </location>
</feature>
<name>A0A166ERV9_9AGAM</name>
<dbReference type="EMBL" id="KV428040">
    <property type="protein sequence ID" value="KZT39874.1"/>
    <property type="molecule type" value="Genomic_DNA"/>
</dbReference>
<sequence>MSKGSHQTYVHDDINEVQTPLSQIVGQYRWVFKDALMSIGPGFLDPHVVDWGGMTISLRNSSSSITLENLTGQLEYGSIKCDILKFREHSDNTDGLRKSCWRLNLKYTGDDDERDEDDGDWIDHHDEHELYVCKQVDDGGTPYLEFVLSMDGLNGHGDLHLLGKKLVDSAHSASWLTADEKARLRQEKYDSEEWDEATELEMSEDKIQSFSACMGESPSQIAERLLKREKAMKAEAEFEQKIRDAKAVGIPVKNSAPAAAGAAVSVQTKKKRKTGKSGGGKDGPRPGGSEQGGVSKKRRTS</sequence>
<evidence type="ECO:0000313" key="3">
    <source>
        <dbReference type="Proteomes" id="UP000076798"/>
    </source>
</evidence>
<keyword evidence="3" id="KW-1185">Reference proteome</keyword>